<evidence type="ECO:0000313" key="1">
    <source>
        <dbReference type="EMBL" id="ASV30831.1"/>
    </source>
</evidence>
<dbReference type="RefSeq" id="WP_027392783.1">
    <property type="nucleotide sequence ID" value="NZ_BMJL01000020.1"/>
</dbReference>
<sequence>MGTWNDRLYHKIFNSTVIMMVIVTASLGIGMMGYHFLLGLSWIDSFLNAAMILTGMGPLDEANTNAGKLFSGIYAMYSGIVFLSAIAIFIYPIIQKIGKKFEHQHKQE</sequence>
<proteinExistence type="predicted"/>
<dbReference type="KEGG" id="marb:CJ263_11715"/>
<name>A0A223V5Z4_9FLAO</name>
<gene>
    <name evidence="1" type="ORF">CJ263_11715</name>
</gene>
<dbReference type="OrthoDB" id="465094at2"/>
<accession>A0A223V5Z4</accession>
<protein>
    <submittedName>
        <fullName evidence="1">Uncharacterized protein</fullName>
    </submittedName>
</protein>
<dbReference type="Proteomes" id="UP000215244">
    <property type="component" value="Chromosome"/>
</dbReference>
<dbReference type="EMBL" id="CP022957">
    <property type="protein sequence ID" value="ASV30831.1"/>
    <property type="molecule type" value="Genomic_DNA"/>
</dbReference>
<organism evidence="1 2">
    <name type="scientific">Maribacter cobaltidurans</name>
    <dbReference type="NCBI Taxonomy" id="1178778"/>
    <lineage>
        <taxon>Bacteria</taxon>
        <taxon>Pseudomonadati</taxon>
        <taxon>Bacteroidota</taxon>
        <taxon>Flavobacteriia</taxon>
        <taxon>Flavobacteriales</taxon>
        <taxon>Flavobacteriaceae</taxon>
        <taxon>Maribacter</taxon>
    </lineage>
</organism>
<reference evidence="1 2" key="1">
    <citation type="submission" date="2017-08" db="EMBL/GenBank/DDBJ databases">
        <title>The complete genome sequence of Maribacter sp. B1, isolated from deep-sea sediment.</title>
        <authorList>
            <person name="Wu Y.-H."/>
            <person name="Cheng H."/>
            <person name="Xu X.-W."/>
        </authorList>
    </citation>
    <scope>NUCLEOTIDE SEQUENCE [LARGE SCALE GENOMIC DNA]</scope>
    <source>
        <strain evidence="1 2">B1</strain>
    </source>
</reference>
<evidence type="ECO:0000313" key="2">
    <source>
        <dbReference type="Proteomes" id="UP000215244"/>
    </source>
</evidence>
<dbReference type="AlphaFoldDB" id="A0A223V5Z4"/>
<keyword evidence="2" id="KW-1185">Reference proteome</keyword>